<reference evidence="2" key="2">
    <citation type="submission" date="2021-04" db="EMBL/GenBank/DDBJ databases">
        <authorList>
            <person name="Gilroy R."/>
        </authorList>
    </citation>
    <scope>NUCLEOTIDE SEQUENCE</scope>
    <source>
        <strain evidence="2">378</strain>
    </source>
</reference>
<evidence type="ECO:0000313" key="2">
    <source>
        <dbReference type="EMBL" id="MBU3844662.1"/>
    </source>
</evidence>
<dbReference type="SUPFAM" id="SSF53850">
    <property type="entry name" value="Periplasmic binding protein-like II"/>
    <property type="match status" value="1"/>
</dbReference>
<dbReference type="AlphaFoldDB" id="A0A948WZL2"/>
<evidence type="ECO:0000259" key="1">
    <source>
        <dbReference type="Pfam" id="PF00496"/>
    </source>
</evidence>
<dbReference type="GO" id="GO:1904680">
    <property type="term" value="F:peptide transmembrane transporter activity"/>
    <property type="evidence" value="ECO:0007669"/>
    <property type="project" value="TreeGrafter"/>
</dbReference>
<name>A0A948WZL2_9GAMM</name>
<dbReference type="GO" id="GO:0043190">
    <property type="term" value="C:ATP-binding cassette (ABC) transporter complex"/>
    <property type="evidence" value="ECO:0007669"/>
    <property type="project" value="InterPro"/>
</dbReference>
<accession>A0A948WZL2</accession>
<dbReference type="Pfam" id="PF00496">
    <property type="entry name" value="SBP_bac_5"/>
    <property type="match status" value="1"/>
</dbReference>
<reference evidence="2" key="1">
    <citation type="journal article" date="2021" name="PeerJ">
        <title>Extensive microbial diversity within the chicken gut microbiome revealed by metagenomics and culture.</title>
        <authorList>
            <person name="Gilroy R."/>
            <person name="Ravi A."/>
            <person name="Getino M."/>
            <person name="Pursley I."/>
            <person name="Horton D.L."/>
            <person name="Alikhan N.F."/>
            <person name="Baker D."/>
            <person name="Gharbi K."/>
            <person name="Hall N."/>
            <person name="Watson M."/>
            <person name="Adriaenssens E.M."/>
            <person name="Foster-Nyarko E."/>
            <person name="Jarju S."/>
            <person name="Secka A."/>
            <person name="Antonio M."/>
            <person name="Oren A."/>
            <person name="Chaudhuri R.R."/>
            <person name="La Ragione R."/>
            <person name="Hildebrand F."/>
            <person name="Pallen M.J."/>
        </authorList>
    </citation>
    <scope>NUCLEOTIDE SEQUENCE</scope>
    <source>
        <strain evidence="2">378</strain>
    </source>
</reference>
<dbReference type="InterPro" id="IPR030678">
    <property type="entry name" value="Peptide/Ni-bd"/>
</dbReference>
<proteinExistence type="predicted"/>
<dbReference type="Proteomes" id="UP000733611">
    <property type="component" value="Unassembled WGS sequence"/>
</dbReference>
<dbReference type="GO" id="GO:0015833">
    <property type="term" value="P:peptide transport"/>
    <property type="evidence" value="ECO:0007669"/>
    <property type="project" value="TreeGrafter"/>
</dbReference>
<comment type="caution">
    <text evidence="2">The sequence shown here is derived from an EMBL/GenBank/DDBJ whole genome shotgun (WGS) entry which is preliminary data.</text>
</comment>
<gene>
    <name evidence="2" type="ORF">H9847_07330</name>
</gene>
<evidence type="ECO:0000313" key="3">
    <source>
        <dbReference type="Proteomes" id="UP000733611"/>
    </source>
</evidence>
<dbReference type="InterPro" id="IPR000914">
    <property type="entry name" value="SBP_5_dom"/>
</dbReference>
<organism evidence="2 3">
    <name type="scientific">Candidatus Anaerobiospirillum pullicola</name>
    <dbReference type="NCBI Taxonomy" id="2838451"/>
    <lineage>
        <taxon>Bacteria</taxon>
        <taxon>Pseudomonadati</taxon>
        <taxon>Pseudomonadota</taxon>
        <taxon>Gammaproteobacteria</taxon>
        <taxon>Aeromonadales</taxon>
        <taxon>Succinivibrionaceae</taxon>
        <taxon>Anaerobiospirillum</taxon>
    </lineage>
</organism>
<dbReference type="Gene3D" id="3.40.190.10">
    <property type="entry name" value="Periplasmic binding protein-like II"/>
    <property type="match status" value="1"/>
</dbReference>
<protein>
    <recommendedName>
        <fullName evidence="1">Solute-binding protein family 5 domain-containing protein</fullName>
    </recommendedName>
</protein>
<feature type="domain" description="Solute-binding protein family 5" evidence="1">
    <location>
        <begin position="125"/>
        <end position="545"/>
    </location>
</feature>
<dbReference type="InterPro" id="IPR039424">
    <property type="entry name" value="SBP_5"/>
</dbReference>
<dbReference type="PANTHER" id="PTHR30290">
    <property type="entry name" value="PERIPLASMIC BINDING COMPONENT OF ABC TRANSPORTER"/>
    <property type="match status" value="1"/>
</dbReference>
<dbReference type="PIRSF" id="PIRSF002741">
    <property type="entry name" value="MppA"/>
    <property type="match status" value="1"/>
</dbReference>
<dbReference type="PANTHER" id="PTHR30290:SF81">
    <property type="entry name" value="OLIGOPEPTIDE-BINDING PROTEIN OPPA"/>
    <property type="match status" value="1"/>
</dbReference>
<dbReference type="GO" id="GO:0030288">
    <property type="term" value="C:outer membrane-bounded periplasmic space"/>
    <property type="evidence" value="ECO:0007669"/>
    <property type="project" value="UniProtKB-ARBA"/>
</dbReference>
<sequence length="627" mass="68135">MTAALSPLTPKSLLLPATGAKTRWQRLLLSCGVGALTLLLTACSPEDSSTAANSITAQHTAAAATTKQSSDDTDMVDALGTAADTVNVALYFLNYSLDPKDYFNGWILVRIGAGETLLRLDDQGQVQPLLARDFTVLNPTTYQLRLDPEVRFADGSPLTATDVKHSLERSWTLSPRGQQYFALESIECPDAHTVVIHTQKPVPELFYNLCEPLFTIVKLPPEALPQEVDTSGAPDAAAATTAATDAVTAAPAANQFHWPQQTLSMPLTTGPYKVTAFVPNNSIEVQPNPYYQRQGGAVASAAEAGATTDNTDTAATTASAATAAKQPARIRYFYMADAQSRVMALQAGEVDLIPTVDYAALSLFTSDPNYQVLRRISPRTNVVYLNHDNELLALPAVRQAIDMAINREQITQLIGGSAASSLIAPEFVHGFKLPITYDPKMAAAILDEAGIVDSNGNGTRDIDGKELSFRYCLKADHGSADSTLIAQSLQQDLEPLGIELKLLPSENLAAVVSAGDFDFYSANDSTVPTGDPYYFIYSRFHTQGDANYVHYENAQVDALLDELSNTFETKRRQELTTSLLRILSESHAALFINHIEINEVARSRLANLHLYAFDYYFVDDKLRVKAK</sequence>
<dbReference type="Gene3D" id="3.10.105.10">
    <property type="entry name" value="Dipeptide-binding Protein, Domain 3"/>
    <property type="match status" value="1"/>
</dbReference>
<dbReference type="EMBL" id="JAHLFE010000149">
    <property type="protein sequence ID" value="MBU3844662.1"/>
    <property type="molecule type" value="Genomic_DNA"/>
</dbReference>